<dbReference type="InterPro" id="IPR027806">
    <property type="entry name" value="HARBI1_dom"/>
</dbReference>
<name>A0A8C6TLY5_9GOBI</name>
<reference evidence="5" key="1">
    <citation type="submission" date="2025-08" db="UniProtKB">
        <authorList>
            <consortium name="Ensembl"/>
        </authorList>
    </citation>
    <scope>IDENTIFICATION</scope>
</reference>
<evidence type="ECO:0000259" key="3">
    <source>
        <dbReference type="Pfam" id="PF13359"/>
    </source>
</evidence>
<comment type="cofactor">
    <cofactor evidence="1">
        <name>a divalent metal cation</name>
        <dbReference type="ChEBI" id="CHEBI:60240"/>
    </cofactor>
</comment>
<keyword evidence="6" id="KW-1185">Reference proteome</keyword>
<dbReference type="Pfam" id="PF13613">
    <property type="entry name" value="HTH_Tnp_4"/>
    <property type="match status" value="1"/>
</dbReference>
<feature type="domain" description="DDE Tnp4" evidence="3">
    <location>
        <begin position="303"/>
        <end position="462"/>
    </location>
</feature>
<evidence type="ECO:0000313" key="5">
    <source>
        <dbReference type="Ensembl" id="ENSNMLP00000022853.1"/>
    </source>
</evidence>
<dbReference type="GO" id="GO:0046872">
    <property type="term" value="F:metal ion binding"/>
    <property type="evidence" value="ECO:0007669"/>
    <property type="project" value="UniProtKB-KW"/>
</dbReference>
<evidence type="ECO:0000313" key="6">
    <source>
        <dbReference type="Proteomes" id="UP000694523"/>
    </source>
</evidence>
<dbReference type="PANTHER" id="PTHR23080">
    <property type="entry name" value="THAP DOMAIN PROTEIN"/>
    <property type="match status" value="1"/>
</dbReference>
<dbReference type="Ensembl" id="ENSNMLT00000025592.1">
    <property type="protein sequence ID" value="ENSNMLP00000022853.1"/>
    <property type="gene ID" value="ENSNMLG00000014745.1"/>
</dbReference>
<dbReference type="InterPro" id="IPR027805">
    <property type="entry name" value="Transposase_HTH_dom"/>
</dbReference>
<accession>A0A8C6TLY5</accession>
<evidence type="ECO:0000256" key="2">
    <source>
        <dbReference type="ARBA" id="ARBA00022723"/>
    </source>
</evidence>
<dbReference type="PANTHER" id="PTHR23080:SF143">
    <property type="entry name" value="SI:DKEY-56D12.4"/>
    <property type="match status" value="1"/>
</dbReference>
<protein>
    <recommendedName>
        <fullName evidence="7">THAP-type domain-containing protein</fullName>
    </recommendedName>
</protein>
<evidence type="ECO:0000259" key="4">
    <source>
        <dbReference type="Pfam" id="PF13613"/>
    </source>
</evidence>
<dbReference type="Pfam" id="PF13359">
    <property type="entry name" value="DDE_Tnp_4"/>
    <property type="match status" value="1"/>
</dbReference>
<evidence type="ECO:0008006" key="7">
    <source>
        <dbReference type="Google" id="ProtNLM"/>
    </source>
</evidence>
<evidence type="ECO:0000256" key="1">
    <source>
        <dbReference type="ARBA" id="ARBA00001968"/>
    </source>
</evidence>
<organism evidence="5 6">
    <name type="scientific">Neogobius melanostomus</name>
    <name type="common">round goby</name>
    <dbReference type="NCBI Taxonomy" id="47308"/>
    <lineage>
        <taxon>Eukaryota</taxon>
        <taxon>Metazoa</taxon>
        <taxon>Chordata</taxon>
        <taxon>Craniata</taxon>
        <taxon>Vertebrata</taxon>
        <taxon>Euteleostomi</taxon>
        <taxon>Actinopterygii</taxon>
        <taxon>Neopterygii</taxon>
        <taxon>Teleostei</taxon>
        <taxon>Neoteleostei</taxon>
        <taxon>Acanthomorphata</taxon>
        <taxon>Gobiaria</taxon>
        <taxon>Gobiiformes</taxon>
        <taxon>Gobioidei</taxon>
        <taxon>Gobiidae</taxon>
        <taxon>Benthophilinae</taxon>
        <taxon>Neogobiini</taxon>
        <taxon>Neogobius</taxon>
    </lineage>
</organism>
<dbReference type="Proteomes" id="UP000694523">
    <property type="component" value="Unplaced"/>
</dbReference>
<proteinExistence type="predicted"/>
<dbReference type="CDD" id="cd00093">
    <property type="entry name" value="HTH_XRE"/>
    <property type="match status" value="1"/>
</dbReference>
<dbReference type="AlphaFoldDB" id="A0A8C6TLY5"/>
<dbReference type="InterPro" id="IPR001387">
    <property type="entry name" value="Cro/C1-type_HTH"/>
</dbReference>
<feature type="domain" description="Transposase Helix-turn-helix" evidence="4">
    <location>
        <begin position="224"/>
        <end position="272"/>
    </location>
</feature>
<keyword evidence="2" id="KW-0479">Metal-binding</keyword>
<reference evidence="5" key="2">
    <citation type="submission" date="2025-09" db="UniProtKB">
        <authorList>
            <consortium name="Ensembl"/>
        </authorList>
    </citation>
    <scope>IDENTIFICATION</scope>
</reference>
<sequence>MFCLATSGCPVLREPLFSYVNMSSICCAVRGCHNNWKKKNLSLSQHCFEHGKMKSECCGPAFNLHPPPSKDEDLRCWLKALNLKHPPKRPYVCSFHFVEKKPTKLHPYPEKWLGYTATLKKPRGVLVRQVDASTISAVAKDTATQCHKEVIPGPPPDHNYTLASPLLDRPLQCHRATQCSGPAELHKELLRTDHLSLLYTGLSMQEFAFLADQLLKDYVNTFHLDACDQVLMTLMKLRLNLLQADLAERFHVSQSQVSKIMSVWFDIMEEKMRRFIPWLPRETILATMPQCFREHYPTTTCVIDCAETPIQKPHNLDSSGESYSHYYGQNTIKYLLAIAPCGVIMFVSAAYRGKCSDKFITSDSGFLEYLHPGDVVMADRGFLISDLLHERQVQLVIPAFTKESLQLSEEDTTHTRPTANVRVHVERVIRCLKNFRILSQTIPINLVHKCDKILRICAALSNLRGDIIPEDEKDC</sequence>